<feature type="non-terminal residue" evidence="9">
    <location>
        <position position="357"/>
    </location>
</feature>
<organism evidence="9 10">
    <name type="scientific">Allacma fusca</name>
    <dbReference type="NCBI Taxonomy" id="39272"/>
    <lineage>
        <taxon>Eukaryota</taxon>
        <taxon>Metazoa</taxon>
        <taxon>Ecdysozoa</taxon>
        <taxon>Arthropoda</taxon>
        <taxon>Hexapoda</taxon>
        <taxon>Collembola</taxon>
        <taxon>Symphypleona</taxon>
        <taxon>Sminthuridae</taxon>
        <taxon>Allacma</taxon>
    </lineage>
</organism>
<dbReference type="GO" id="GO:0004519">
    <property type="term" value="F:endonuclease activity"/>
    <property type="evidence" value="ECO:0007669"/>
    <property type="project" value="UniProtKB-KW"/>
</dbReference>
<evidence type="ECO:0000256" key="2">
    <source>
        <dbReference type="ARBA" id="ARBA00022679"/>
    </source>
</evidence>
<dbReference type="FunFam" id="3.30.70.270:FF:000164">
    <property type="match status" value="1"/>
</dbReference>
<dbReference type="AlphaFoldDB" id="A0A8J2PGT1"/>
<evidence type="ECO:0000256" key="5">
    <source>
        <dbReference type="ARBA" id="ARBA00022759"/>
    </source>
</evidence>
<reference evidence="9" key="1">
    <citation type="submission" date="2021-06" db="EMBL/GenBank/DDBJ databases">
        <authorList>
            <person name="Hodson N. C."/>
            <person name="Mongue J. A."/>
            <person name="Jaron S. K."/>
        </authorList>
    </citation>
    <scope>NUCLEOTIDE SEQUENCE</scope>
</reference>
<keyword evidence="5" id="KW-0255">Endonuclease</keyword>
<dbReference type="Proteomes" id="UP000708208">
    <property type="component" value="Unassembled WGS sequence"/>
</dbReference>
<evidence type="ECO:0000256" key="6">
    <source>
        <dbReference type="ARBA" id="ARBA00022801"/>
    </source>
</evidence>
<evidence type="ECO:0000256" key="1">
    <source>
        <dbReference type="ARBA" id="ARBA00022670"/>
    </source>
</evidence>
<dbReference type="FunFam" id="3.10.10.10:FF:000007">
    <property type="entry name" value="Retrovirus-related Pol polyprotein from transposon 17.6-like Protein"/>
    <property type="match status" value="1"/>
</dbReference>
<dbReference type="GO" id="GO:0008233">
    <property type="term" value="F:peptidase activity"/>
    <property type="evidence" value="ECO:0007669"/>
    <property type="project" value="UniProtKB-KW"/>
</dbReference>
<dbReference type="InterPro" id="IPR050951">
    <property type="entry name" value="Retrovirus_Pol_polyprotein"/>
</dbReference>
<accession>A0A8J2PGT1</accession>
<protein>
    <recommendedName>
        <fullName evidence="8">Reverse transcriptase domain-containing protein</fullName>
    </recommendedName>
</protein>
<evidence type="ECO:0000256" key="4">
    <source>
        <dbReference type="ARBA" id="ARBA00022722"/>
    </source>
</evidence>
<dbReference type="Pfam" id="PF00078">
    <property type="entry name" value="RVT_1"/>
    <property type="match status" value="1"/>
</dbReference>
<keyword evidence="4" id="KW-0540">Nuclease</keyword>
<dbReference type="EMBL" id="CAJVCH010298429">
    <property type="protein sequence ID" value="CAG7785549.1"/>
    <property type="molecule type" value="Genomic_DNA"/>
</dbReference>
<dbReference type="PROSITE" id="PS50878">
    <property type="entry name" value="RT_POL"/>
    <property type="match status" value="1"/>
</dbReference>
<keyword evidence="3" id="KW-0548">Nucleotidyltransferase</keyword>
<evidence type="ECO:0000259" key="8">
    <source>
        <dbReference type="PROSITE" id="PS50878"/>
    </source>
</evidence>
<keyword evidence="2" id="KW-0808">Transferase</keyword>
<comment type="caution">
    <text evidence="9">The sequence shown here is derived from an EMBL/GenBank/DDBJ whole genome shotgun (WGS) entry which is preliminary data.</text>
</comment>
<evidence type="ECO:0000313" key="10">
    <source>
        <dbReference type="Proteomes" id="UP000708208"/>
    </source>
</evidence>
<evidence type="ECO:0000256" key="7">
    <source>
        <dbReference type="ARBA" id="ARBA00022918"/>
    </source>
</evidence>
<keyword evidence="6" id="KW-0378">Hydrolase</keyword>
<name>A0A8J2PGT1_9HEXA</name>
<dbReference type="CDD" id="cd01647">
    <property type="entry name" value="RT_LTR"/>
    <property type="match status" value="1"/>
</dbReference>
<feature type="domain" description="Reverse transcriptase" evidence="8">
    <location>
        <begin position="149"/>
        <end position="326"/>
    </location>
</feature>
<dbReference type="GO" id="GO:0006508">
    <property type="term" value="P:proteolysis"/>
    <property type="evidence" value="ECO:0007669"/>
    <property type="project" value="UniProtKB-KW"/>
</dbReference>
<keyword evidence="10" id="KW-1185">Reference proteome</keyword>
<keyword evidence="1" id="KW-0645">Protease</keyword>
<dbReference type="PANTHER" id="PTHR37984">
    <property type="entry name" value="PROTEIN CBG26694"/>
    <property type="match status" value="1"/>
</dbReference>
<feature type="non-terminal residue" evidence="9">
    <location>
        <position position="1"/>
    </location>
</feature>
<gene>
    <name evidence="9" type="ORF">AFUS01_LOCUS24167</name>
</gene>
<keyword evidence="7" id="KW-0695">RNA-directed DNA polymerase</keyword>
<dbReference type="GO" id="GO:0003964">
    <property type="term" value="F:RNA-directed DNA polymerase activity"/>
    <property type="evidence" value="ECO:0007669"/>
    <property type="project" value="UniProtKB-KW"/>
</dbReference>
<evidence type="ECO:0000313" key="9">
    <source>
        <dbReference type="EMBL" id="CAG7785549.1"/>
    </source>
</evidence>
<evidence type="ECO:0000256" key="3">
    <source>
        <dbReference type="ARBA" id="ARBA00022695"/>
    </source>
</evidence>
<dbReference type="OrthoDB" id="6932368at2759"/>
<sequence length="357" mass="40746">LYGANDSEIKTYGTKSIRVSLNLQKIFQWEFQIADINTPIIGADFIYNFGLLLDLRGNQIIDLTTKCSSKGKIFESNISHISTLSQKSPYSELLKKYHSITQERFLDSSKVKHSTVHFIETRGPPVFCAPRRLNSAKFKVAKETFDSLIKLGICRPSKGSWASPLHMVAKKNNSWRPCGDYRNLNKKTKPDRYPLPHAQDCSSLLYGKSIFSTIDLVRAYQQIPVNEADIEKTAITTPFGLFEFPFMPFGLRNAAQTFQRFMHELTRDLDFVFVYIDDIIVASTSESEHLRHLEILFKRLQDYGVTINVAKCCFGASIVKFLGHEISPDGMKPLKDKIEIISNYPIPTRVDQLRSFL</sequence>
<dbReference type="InterPro" id="IPR000477">
    <property type="entry name" value="RT_dom"/>
</dbReference>
<proteinExistence type="predicted"/>
<dbReference type="PANTHER" id="PTHR37984:SF5">
    <property type="entry name" value="PROTEIN NYNRIN-LIKE"/>
    <property type="match status" value="1"/>
</dbReference>